<evidence type="ECO:0000256" key="4">
    <source>
        <dbReference type="ARBA" id="ARBA00022568"/>
    </source>
</evidence>
<keyword evidence="10" id="KW-1185">Reference proteome</keyword>
<feature type="transmembrane region" description="Helical" evidence="8">
    <location>
        <begin position="207"/>
        <end position="231"/>
    </location>
</feature>
<feature type="domain" description="Sodium/calcium exchanger membrane region" evidence="9">
    <location>
        <begin position="84"/>
        <end position="221"/>
    </location>
</feature>
<dbReference type="GeneID" id="108019575"/>
<dbReference type="AlphaFoldDB" id="A0AB39ZVY8"/>
<evidence type="ECO:0000256" key="6">
    <source>
        <dbReference type="ARBA" id="ARBA00022989"/>
    </source>
</evidence>
<feature type="transmembrane region" description="Helical" evidence="8">
    <location>
        <begin position="352"/>
        <end position="371"/>
    </location>
</feature>
<feature type="transmembrane region" description="Helical" evidence="8">
    <location>
        <begin position="448"/>
        <end position="466"/>
    </location>
</feature>
<keyword evidence="6 8" id="KW-1133">Transmembrane helix</keyword>
<sequence length="620" mass="71183">MGVHEKNLKYNFTEIDYEFHYFIKNMSCRAVMRLPYSYRCQMAKQVGDCKRIINLFNYFRMMYCSIHIDNKTTEVLFMFLFSFICVAFLWLMSFNIGAYFSPVLKIISLKLHMNEYLAGVTLLAFGNCSPEIIANLMPVRADAPIFTIAVGNTLAIILLSGGTVCFLRPFKMNGHCTMRDLLFLLLGVEVLRFVMIKEGAVTMCEAIVLFFIYVVYVVINIADVIIMRFYIKKLRKEVDHLGNLTPPPTKELQAKLRTLTSLEVENDIQISDTTKYRRSRNSGNHFSDTTKAGYFVTPRPKERPEEVDHEANRTNLHNSENPKNLLLFTEFLHSLNPIDGEAWQLGGKCNRLYLIVRCPLVFVMLLFIPVVDFEKDKHGWSKLLNCTQIVTNPFVIITLVHSAVASVYHTWYITLNISISMWSPCITIPLAVAVFLHSRTDVPPFYHQLFIILTFLSSMVTLWIAVTELEVLSEIVGIVFNFSETFMAVTFEAISNATPDIIANSQLAMQGYGRMAFAAIIGGPVFAILISMSLAFIFNHRVREVGAHLWVYGDLGDNCYIFLVITIVTTLWWCVTFNFYARRSAGVFLWLIYLLFLIYAVCMEWELVHPFSRDEYIDPI</sequence>
<feature type="transmembrane region" description="Helical" evidence="8">
    <location>
        <begin position="179"/>
        <end position="195"/>
    </location>
</feature>
<feature type="transmembrane region" description="Helical" evidence="8">
    <location>
        <begin position="143"/>
        <end position="167"/>
    </location>
</feature>
<evidence type="ECO:0000259" key="9">
    <source>
        <dbReference type="Pfam" id="PF01699"/>
    </source>
</evidence>
<keyword evidence="3" id="KW-0050">Antiport</keyword>
<keyword evidence="4" id="KW-0106">Calcium</keyword>
<evidence type="ECO:0000256" key="1">
    <source>
        <dbReference type="ARBA" id="ARBA00004141"/>
    </source>
</evidence>
<evidence type="ECO:0000256" key="5">
    <source>
        <dbReference type="ARBA" id="ARBA00022692"/>
    </source>
</evidence>
<feature type="transmembrane region" description="Helical" evidence="8">
    <location>
        <begin position="587"/>
        <end position="608"/>
    </location>
</feature>
<organism evidence="10 11">
    <name type="scientific">Drosophila suzukii</name>
    <name type="common">Spotted-wing drosophila fruit fly</name>
    <dbReference type="NCBI Taxonomy" id="28584"/>
    <lineage>
        <taxon>Eukaryota</taxon>
        <taxon>Metazoa</taxon>
        <taxon>Ecdysozoa</taxon>
        <taxon>Arthropoda</taxon>
        <taxon>Hexapoda</taxon>
        <taxon>Insecta</taxon>
        <taxon>Pterygota</taxon>
        <taxon>Neoptera</taxon>
        <taxon>Endopterygota</taxon>
        <taxon>Diptera</taxon>
        <taxon>Brachycera</taxon>
        <taxon>Muscomorpha</taxon>
        <taxon>Ephydroidea</taxon>
        <taxon>Drosophilidae</taxon>
        <taxon>Drosophila</taxon>
        <taxon>Sophophora</taxon>
    </lineage>
</organism>
<dbReference type="InterPro" id="IPR044880">
    <property type="entry name" value="NCX_ion-bd_dom_sf"/>
</dbReference>
<dbReference type="InterPro" id="IPR051359">
    <property type="entry name" value="CaCA_antiporter"/>
</dbReference>
<keyword evidence="4" id="KW-0406">Ion transport</keyword>
<dbReference type="GO" id="GO:0006874">
    <property type="term" value="P:intracellular calcium ion homeostasis"/>
    <property type="evidence" value="ECO:0007669"/>
    <property type="project" value="TreeGrafter"/>
</dbReference>
<dbReference type="Proteomes" id="UP001652628">
    <property type="component" value="Chromosome 2R"/>
</dbReference>
<dbReference type="Pfam" id="PF01699">
    <property type="entry name" value="Na_Ca_ex"/>
    <property type="match status" value="2"/>
</dbReference>
<dbReference type="InterPro" id="IPR004837">
    <property type="entry name" value="NaCa_Exmemb"/>
</dbReference>
<evidence type="ECO:0000313" key="10">
    <source>
        <dbReference type="Proteomes" id="UP001652628"/>
    </source>
</evidence>
<dbReference type="PANTHER" id="PTHR12266">
    <property type="entry name" value="NA+/CA2+ K+ INDEPENDENT EXCHANGER"/>
    <property type="match status" value="1"/>
</dbReference>
<dbReference type="GO" id="GO:0005432">
    <property type="term" value="F:calcium:sodium antiporter activity"/>
    <property type="evidence" value="ECO:0007669"/>
    <property type="project" value="TreeGrafter"/>
</dbReference>
<comment type="subcellular location">
    <subcellularLocation>
        <location evidence="1">Membrane</location>
        <topology evidence="1">Multi-pass membrane protein</topology>
    </subcellularLocation>
</comment>
<keyword evidence="5 8" id="KW-0812">Transmembrane</keyword>
<dbReference type="RefSeq" id="XP_016942900.4">
    <property type="nucleotide sequence ID" value="XM_017087411.4"/>
</dbReference>
<reference evidence="11" key="1">
    <citation type="submission" date="2025-08" db="UniProtKB">
        <authorList>
            <consortium name="RefSeq"/>
        </authorList>
    </citation>
    <scope>IDENTIFICATION</scope>
</reference>
<evidence type="ECO:0000256" key="2">
    <source>
        <dbReference type="ARBA" id="ARBA00022448"/>
    </source>
</evidence>
<keyword evidence="7 8" id="KW-0472">Membrane</keyword>
<dbReference type="Gene3D" id="1.20.1420.30">
    <property type="entry name" value="NCX, central ion-binding region"/>
    <property type="match status" value="2"/>
</dbReference>
<protein>
    <submittedName>
        <fullName evidence="11">Mitochondrial sodium/calcium exchanger protein isoform X1</fullName>
    </submittedName>
</protein>
<feature type="transmembrane region" description="Helical" evidence="8">
    <location>
        <begin position="560"/>
        <end position="580"/>
    </location>
</feature>
<evidence type="ECO:0000256" key="3">
    <source>
        <dbReference type="ARBA" id="ARBA00022449"/>
    </source>
</evidence>
<keyword evidence="2" id="KW-0813">Transport</keyword>
<gene>
    <name evidence="11" type="primary">LOC108019575</name>
</gene>
<dbReference type="PANTHER" id="PTHR12266:SF0">
    <property type="entry name" value="MITOCHONDRIAL SODIUM_CALCIUM EXCHANGER PROTEIN"/>
    <property type="match status" value="1"/>
</dbReference>
<feature type="transmembrane region" description="Helical" evidence="8">
    <location>
        <begin position="515"/>
        <end position="540"/>
    </location>
</feature>
<feature type="transmembrane region" description="Helical" evidence="8">
    <location>
        <begin position="75"/>
        <end position="104"/>
    </location>
</feature>
<evidence type="ECO:0000256" key="7">
    <source>
        <dbReference type="ARBA" id="ARBA00023136"/>
    </source>
</evidence>
<evidence type="ECO:0000313" key="11">
    <source>
        <dbReference type="RefSeq" id="XP_016942900.4"/>
    </source>
</evidence>
<dbReference type="GO" id="GO:0016020">
    <property type="term" value="C:membrane"/>
    <property type="evidence" value="ECO:0007669"/>
    <property type="project" value="UniProtKB-SubCell"/>
</dbReference>
<evidence type="ECO:0000256" key="8">
    <source>
        <dbReference type="SAM" id="Phobius"/>
    </source>
</evidence>
<proteinExistence type="predicted"/>
<feature type="transmembrane region" description="Helical" evidence="8">
    <location>
        <begin position="411"/>
        <end position="436"/>
    </location>
</feature>
<accession>A0AB39ZVY8</accession>
<keyword evidence="4" id="KW-0109">Calcium transport</keyword>
<name>A0AB39ZVY8_DROSZ</name>
<feature type="domain" description="Sodium/calcium exchanger membrane region" evidence="9">
    <location>
        <begin position="452"/>
        <end position="600"/>
    </location>
</feature>